<gene>
    <name evidence="3" type="ORF">SK571_46070</name>
</gene>
<evidence type="ECO:0000256" key="2">
    <source>
        <dbReference type="SAM" id="SignalP"/>
    </source>
</evidence>
<feature type="signal peptide" evidence="2">
    <location>
        <begin position="1"/>
        <end position="26"/>
    </location>
</feature>
<comment type="caution">
    <text evidence="3">The sequence shown here is derived from an EMBL/GenBank/DDBJ whole genome shotgun (WGS) entry which is preliminary data.</text>
</comment>
<feature type="non-terminal residue" evidence="3">
    <location>
        <position position="67"/>
    </location>
</feature>
<feature type="compositionally biased region" description="Gly residues" evidence="1">
    <location>
        <begin position="46"/>
        <end position="56"/>
    </location>
</feature>
<evidence type="ECO:0000313" key="4">
    <source>
        <dbReference type="Proteomes" id="UP001271792"/>
    </source>
</evidence>
<reference evidence="3 4" key="2">
    <citation type="submission" date="2023-11" db="EMBL/GenBank/DDBJ databases">
        <authorList>
            <person name="Lara A.C."/>
            <person name="Chronakova A."/>
        </authorList>
    </citation>
    <scope>NUCLEOTIDE SEQUENCE [LARGE SCALE GENOMIC DNA]</scope>
    <source>
        <strain evidence="3 4">BCCO 10_0798</strain>
    </source>
</reference>
<keyword evidence="2" id="KW-0732">Signal</keyword>
<sequence>MHNSVRRGLLAAAFSGGFLLFGTAMASADTVGNGLLGDVVNSVVNGGNGGNSGDGGNATSSNNATSG</sequence>
<name>A0ABU4U873_9PSEU</name>
<feature type="chain" id="PRO_5046551228" description="Secreted protein" evidence="2">
    <location>
        <begin position="27"/>
        <end position="67"/>
    </location>
</feature>
<feature type="region of interest" description="Disordered" evidence="1">
    <location>
        <begin position="46"/>
        <end position="67"/>
    </location>
</feature>
<proteinExistence type="predicted"/>
<dbReference type="Proteomes" id="UP001271792">
    <property type="component" value="Unassembled WGS sequence"/>
</dbReference>
<feature type="compositionally biased region" description="Low complexity" evidence="1">
    <location>
        <begin position="57"/>
        <end position="67"/>
    </location>
</feature>
<accession>A0ABU4U873</accession>
<dbReference type="EMBL" id="JAXAVV010000070">
    <property type="protein sequence ID" value="MDX8056779.1"/>
    <property type="molecule type" value="Genomic_DNA"/>
</dbReference>
<reference evidence="3 4" key="1">
    <citation type="submission" date="2023-11" db="EMBL/GenBank/DDBJ databases">
        <title>Lentzea sokolovensis, sp. nov., Lentzea kristufkii, sp. nov., and Lentzea miocenensis, sp. nov., rare actinobacteria from Sokolov Coal Basin, Miocene lacustrine sediment, Czech Republic.</title>
        <authorList>
            <person name="Lara A."/>
            <person name="Kotroba L."/>
            <person name="Nouioui I."/>
            <person name="Neumann-Schaal M."/>
            <person name="Mast Y."/>
            <person name="Chronakova A."/>
        </authorList>
    </citation>
    <scope>NUCLEOTIDE SEQUENCE [LARGE SCALE GENOMIC DNA]</scope>
    <source>
        <strain evidence="3 4">BCCO 10_0798</strain>
    </source>
</reference>
<dbReference type="RefSeq" id="WP_319990415.1">
    <property type="nucleotide sequence ID" value="NZ_JAXAVV010000070.1"/>
</dbReference>
<evidence type="ECO:0000313" key="3">
    <source>
        <dbReference type="EMBL" id="MDX8056779.1"/>
    </source>
</evidence>
<evidence type="ECO:0000256" key="1">
    <source>
        <dbReference type="SAM" id="MobiDB-lite"/>
    </source>
</evidence>
<protein>
    <recommendedName>
        <fullName evidence="5">Secreted protein</fullName>
    </recommendedName>
</protein>
<keyword evidence="4" id="KW-1185">Reference proteome</keyword>
<evidence type="ECO:0008006" key="5">
    <source>
        <dbReference type="Google" id="ProtNLM"/>
    </source>
</evidence>
<organism evidence="3 4">
    <name type="scientific">Lentzea kristufekii</name>
    <dbReference type="NCBI Taxonomy" id="3095430"/>
    <lineage>
        <taxon>Bacteria</taxon>
        <taxon>Bacillati</taxon>
        <taxon>Actinomycetota</taxon>
        <taxon>Actinomycetes</taxon>
        <taxon>Pseudonocardiales</taxon>
        <taxon>Pseudonocardiaceae</taxon>
        <taxon>Lentzea</taxon>
    </lineage>
</organism>